<evidence type="ECO:0000313" key="2">
    <source>
        <dbReference type="Proteomes" id="UP000821865"/>
    </source>
</evidence>
<dbReference type="EMBL" id="CM023472">
    <property type="protein sequence ID" value="KAH7959296.1"/>
    <property type="molecule type" value="Genomic_DNA"/>
</dbReference>
<comment type="caution">
    <text evidence="1">The sequence shown here is derived from an EMBL/GenBank/DDBJ whole genome shotgun (WGS) entry which is preliminary data.</text>
</comment>
<name>A0ACB8D4L1_DERSI</name>
<keyword evidence="2" id="KW-1185">Reference proteome</keyword>
<evidence type="ECO:0000313" key="1">
    <source>
        <dbReference type="EMBL" id="KAH7959296.1"/>
    </source>
</evidence>
<reference evidence="1" key="1">
    <citation type="submission" date="2020-05" db="EMBL/GenBank/DDBJ databases">
        <title>Large-scale comparative analyses of tick genomes elucidate their genetic diversity and vector capacities.</title>
        <authorList>
            <person name="Jia N."/>
            <person name="Wang J."/>
            <person name="Shi W."/>
            <person name="Du L."/>
            <person name="Sun Y."/>
            <person name="Zhan W."/>
            <person name="Jiang J."/>
            <person name="Wang Q."/>
            <person name="Zhang B."/>
            <person name="Ji P."/>
            <person name="Sakyi L.B."/>
            <person name="Cui X."/>
            <person name="Yuan T."/>
            <person name="Jiang B."/>
            <person name="Yang W."/>
            <person name="Lam T.T.-Y."/>
            <person name="Chang Q."/>
            <person name="Ding S."/>
            <person name="Wang X."/>
            <person name="Zhu J."/>
            <person name="Ruan X."/>
            <person name="Zhao L."/>
            <person name="Wei J."/>
            <person name="Que T."/>
            <person name="Du C."/>
            <person name="Cheng J."/>
            <person name="Dai P."/>
            <person name="Han X."/>
            <person name="Huang E."/>
            <person name="Gao Y."/>
            <person name="Liu J."/>
            <person name="Shao H."/>
            <person name="Ye R."/>
            <person name="Li L."/>
            <person name="Wei W."/>
            <person name="Wang X."/>
            <person name="Wang C."/>
            <person name="Yang T."/>
            <person name="Huo Q."/>
            <person name="Li W."/>
            <person name="Guo W."/>
            <person name="Chen H."/>
            <person name="Zhou L."/>
            <person name="Ni X."/>
            <person name="Tian J."/>
            <person name="Zhou Y."/>
            <person name="Sheng Y."/>
            <person name="Liu T."/>
            <person name="Pan Y."/>
            <person name="Xia L."/>
            <person name="Li J."/>
            <person name="Zhao F."/>
            <person name="Cao W."/>
        </authorList>
    </citation>
    <scope>NUCLEOTIDE SEQUENCE</scope>
    <source>
        <strain evidence="1">Dsil-2018</strain>
    </source>
</reference>
<dbReference type="Proteomes" id="UP000821865">
    <property type="component" value="Chromosome 3"/>
</dbReference>
<gene>
    <name evidence="1" type="ORF">HPB49_010141</name>
</gene>
<accession>A0ACB8D4L1</accession>
<sequence length="300" mass="35029">MPGRRPYRQIIDGVARCPVLDPEIFRKSLLFRAADGDVVQSSFPKSGTHWMQYITQLIIKKGEAVTTHAHFANNLRFIEYMGCDGWKSPLPVRLLLTHNPLERETMNEKAKYVYIARNPWDVCVSLFRMATDLSHYRFQDGTFEEFFEPFVEGDLGYGNYFDHVAKAYALKDEPNVFFVTYEELKKDTRSTVLRLAHFLGKGYGEHLEKDEHTLRNILEWSTPEYMRRAMVMNLQANENPLLNALFSRDNTKSKQGYEGDCNKYTVVREAKVGGWREYFTPEMLSRLEEKIRQQGDRLPS</sequence>
<proteinExistence type="predicted"/>
<organism evidence="1 2">
    <name type="scientific">Dermacentor silvarum</name>
    <name type="common">Tick</name>
    <dbReference type="NCBI Taxonomy" id="543639"/>
    <lineage>
        <taxon>Eukaryota</taxon>
        <taxon>Metazoa</taxon>
        <taxon>Ecdysozoa</taxon>
        <taxon>Arthropoda</taxon>
        <taxon>Chelicerata</taxon>
        <taxon>Arachnida</taxon>
        <taxon>Acari</taxon>
        <taxon>Parasitiformes</taxon>
        <taxon>Ixodida</taxon>
        <taxon>Ixodoidea</taxon>
        <taxon>Ixodidae</taxon>
        <taxon>Rhipicephalinae</taxon>
        <taxon>Dermacentor</taxon>
    </lineage>
</organism>
<protein>
    <submittedName>
        <fullName evidence="1">Uncharacterized protein</fullName>
    </submittedName>
</protein>